<dbReference type="Proteomes" id="UP000463857">
    <property type="component" value="Chromosome"/>
</dbReference>
<organism evidence="1 2">
    <name type="scientific">Epidermidibacterium keratini</name>
    <dbReference type="NCBI Taxonomy" id="1891644"/>
    <lineage>
        <taxon>Bacteria</taxon>
        <taxon>Bacillati</taxon>
        <taxon>Actinomycetota</taxon>
        <taxon>Actinomycetes</taxon>
        <taxon>Sporichthyales</taxon>
        <taxon>Sporichthyaceae</taxon>
        <taxon>Epidermidibacterium</taxon>
    </lineage>
</organism>
<gene>
    <name evidence="1" type="ORF">EK0264_01465</name>
</gene>
<accession>A0A7L4YHW5</accession>
<sequence>MSVLLRLLNLPLVLVAVLVAGLTGCSSTDGGSSTEVSGDLSAAAVDELIGALEADDKVCLETQTPSNLRTCIDGQLSSSFLYVFYDDKGQPERVFAASVVYGQYRDVAAKALLPDVPSSDLDEAMMDEGVTEFGEVAVKGGVDYVVFARDPASAEEPFPEMPQLDGDATAAALEQAYGIQCEGTAPEHDCAASGVMATIGPEASIVDDDPPIAMTVKIEQEYSGDTKIAGVPEFFAAAGMPLSEESMQLITDCDAASTLCKPTFVNGDGLLVRIDPSNLGTKIEVGPLVPVS</sequence>
<dbReference type="AlphaFoldDB" id="A0A7L4YHW5"/>
<evidence type="ECO:0008006" key="3">
    <source>
        <dbReference type="Google" id="ProtNLM"/>
    </source>
</evidence>
<evidence type="ECO:0000313" key="1">
    <source>
        <dbReference type="EMBL" id="QHB99090.1"/>
    </source>
</evidence>
<reference evidence="1 2" key="1">
    <citation type="journal article" date="2018" name="Int. J. Syst. Evol. Microbiol.">
        <title>Epidermidibacterium keratini gen. nov., sp. nov., a member of the family Sporichthyaceae, isolated from keratin epidermis.</title>
        <authorList>
            <person name="Lee D.G."/>
            <person name="Trujillo M.E."/>
            <person name="Kang S."/>
            <person name="Nam J.J."/>
            <person name="Kim Y.J."/>
        </authorList>
    </citation>
    <scope>NUCLEOTIDE SEQUENCE [LARGE SCALE GENOMIC DNA]</scope>
    <source>
        <strain evidence="1 2">EPI-7</strain>
    </source>
</reference>
<dbReference type="InParanoid" id="A0A7L4YHW5"/>
<proteinExistence type="predicted"/>
<evidence type="ECO:0000313" key="2">
    <source>
        <dbReference type="Proteomes" id="UP000463857"/>
    </source>
</evidence>
<dbReference type="EMBL" id="CP047156">
    <property type="protein sequence ID" value="QHB99090.1"/>
    <property type="molecule type" value="Genomic_DNA"/>
</dbReference>
<name>A0A7L4YHW5_9ACTN</name>
<protein>
    <recommendedName>
        <fullName evidence="3">Lipoprotein</fullName>
    </recommendedName>
</protein>
<dbReference type="PROSITE" id="PS51257">
    <property type="entry name" value="PROKAR_LIPOPROTEIN"/>
    <property type="match status" value="1"/>
</dbReference>
<dbReference type="KEGG" id="eke:EK0264_01465"/>
<dbReference type="OrthoDB" id="5203688at2"/>
<keyword evidence="2" id="KW-1185">Reference proteome</keyword>
<dbReference type="RefSeq" id="WP_159542224.1">
    <property type="nucleotide sequence ID" value="NZ_CP047156.1"/>
</dbReference>